<dbReference type="Proteomes" id="UP000007174">
    <property type="component" value="Unassembled WGS sequence"/>
</dbReference>
<gene>
    <name evidence="1" type="ORF">CH063_12500</name>
</gene>
<dbReference type="AlphaFoldDB" id="H1VQL7"/>
<evidence type="ECO:0000313" key="1">
    <source>
        <dbReference type="EMBL" id="CCF42523.1"/>
    </source>
</evidence>
<dbReference type="HOGENOM" id="CLU_1496095_0_0_1"/>
<name>H1VQL7_COLHI</name>
<accession>H1VQL7</accession>
<dbReference type="EMBL" id="CACQ02005454">
    <property type="protein sequence ID" value="CCF42523.1"/>
    <property type="molecule type" value="Genomic_DNA"/>
</dbReference>
<sequence>MRGRRRWRDILSDVIKINLSGNMKGPGGWRQSRFRPVSNILFRDWRAPESAQESSQDTKRRFDNTMREKVAARRRVTASCTIIMWPRNNMKPKGGGLGRARGICMFHCSWRVLEVAMACAADRFSGRNLDRYLLHGVAMAMQVWEIKEEEKKRKRGGRSGQRGFVDMSLECKAQSVASPK</sequence>
<reference evidence="2" key="1">
    <citation type="journal article" date="2012" name="Nat. Genet.">
        <title>Lifestyle transitions in plant pathogenic Colletotrichum fungi deciphered by genome and transcriptome analyses.</title>
        <authorList>
            <person name="O'Connell R.J."/>
            <person name="Thon M.R."/>
            <person name="Hacquard S."/>
            <person name="Amyotte S.G."/>
            <person name="Kleemann J."/>
            <person name="Torres M.F."/>
            <person name="Damm U."/>
            <person name="Buiate E.A."/>
            <person name="Epstein L."/>
            <person name="Alkan N."/>
            <person name="Altmueller J."/>
            <person name="Alvarado-Balderrama L."/>
            <person name="Bauser C.A."/>
            <person name="Becker C."/>
            <person name="Birren B.W."/>
            <person name="Chen Z."/>
            <person name="Choi J."/>
            <person name="Crouch J.A."/>
            <person name="Duvick J.P."/>
            <person name="Farman M.A."/>
            <person name="Gan P."/>
            <person name="Heiman D."/>
            <person name="Henrissat B."/>
            <person name="Howard R.J."/>
            <person name="Kabbage M."/>
            <person name="Koch C."/>
            <person name="Kracher B."/>
            <person name="Kubo Y."/>
            <person name="Law A.D."/>
            <person name="Lebrun M.-H."/>
            <person name="Lee Y.-H."/>
            <person name="Miyara I."/>
            <person name="Moore N."/>
            <person name="Neumann U."/>
            <person name="Nordstroem K."/>
            <person name="Panaccione D.G."/>
            <person name="Panstruga R."/>
            <person name="Place M."/>
            <person name="Proctor R.H."/>
            <person name="Prusky D."/>
            <person name="Rech G."/>
            <person name="Reinhardt R."/>
            <person name="Rollins J.A."/>
            <person name="Rounsley S."/>
            <person name="Schardl C.L."/>
            <person name="Schwartz D.C."/>
            <person name="Shenoy N."/>
            <person name="Shirasu K."/>
            <person name="Sikhakolli U.R."/>
            <person name="Stueber K."/>
            <person name="Sukno S.A."/>
            <person name="Sweigard J.A."/>
            <person name="Takano Y."/>
            <person name="Takahara H."/>
            <person name="Trail F."/>
            <person name="van der Does H.C."/>
            <person name="Voll L.M."/>
            <person name="Will I."/>
            <person name="Young S."/>
            <person name="Zeng Q."/>
            <person name="Zhang J."/>
            <person name="Zhou S."/>
            <person name="Dickman M.B."/>
            <person name="Schulze-Lefert P."/>
            <person name="Ver Loren van Themaat E."/>
            <person name="Ma L.-J."/>
            <person name="Vaillancourt L.J."/>
        </authorList>
    </citation>
    <scope>NUCLEOTIDE SEQUENCE [LARGE SCALE GENOMIC DNA]</scope>
    <source>
        <strain evidence="2">IMI 349063</strain>
    </source>
</reference>
<proteinExistence type="predicted"/>
<protein>
    <submittedName>
        <fullName evidence="1">Uncharacterized protein</fullName>
    </submittedName>
</protein>
<organism evidence="1 2">
    <name type="scientific">Colletotrichum higginsianum (strain IMI 349063)</name>
    <name type="common">Crucifer anthracnose fungus</name>
    <dbReference type="NCBI Taxonomy" id="759273"/>
    <lineage>
        <taxon>Eukaryota</taxon>
        <taxon>Fungi</taxon>
        <taxon>Dikarya</taxon>
        <taxon>Ascomycota</taxon>
        <taxon>Pezizomycotina</taxon>
        <taxon>Sordariomycetes</taxon>
        <taxon>Hypocreomycetidae</taxon>
        <taxon>Glomerellales</taxon>
        <taxon>Glomerellaceae</taxon>
        <taxon>Colletotrichum</taxon>
        <taxon>Colletotrichum destructivum species complex</taxon>
    </lineage>
</organism>
<evidence type="ECO:0000313" key="2">
    <source>
        <dbReference type="Proteomes" id="UP000007174"/>
    </source>
</evidence>